<dbReference type="Proteomes" id="UP000762110">
    <property type="component" value="Unassembled WGS sequence"/>
</dbReference>
<dbReference type="RefSeq" id="WP_173268439.1">
    <property type="nucleotide sequence ID" value="NZ_JABMKV010000001.1"/>
</dbReference>
<dbReference type="PROSITE" id="PS51257">
    <property type="entry name" value="PROKAR_LIPOPROTEIN"/>
    <property type="match status" value="1"/>
</dbReference>
<evidence type="ECO:0000313" key="3">
    <source>
        <dbReference type="Proteomes" id="UP000762110"/>
    </source>
</evidence>
<name>A0ABX2D8D9_9SPHI</name>
<gene>
    <name evidence="2" type="ORF">HQN85_00770</name>
</gene>
<protein>
    <submittedName>
        <fullName evidence="2">SusF/SusE family outer membrane protein</fullName>
    </submittedName>
</protein>
<dbReference type="InterPro" id="IPR025970">
    <property type="entry name" value="SusE"/>
</dbReference>
<sequence length="603" mass="64128">MKNKILYTLLAIVAIAFGCKKTEFDEMSKGEALGTFTVAAPVNNTMWVLNSATPNAKVVFSWSAAKPGVNTMPTYKFVAALKTGSLTSPLLEIPSDNNGTSTTLTFTQKQLDDALKAKSIGDGIKVDLIWVVKATNGDMTVSTSPALNIAITRMGDGVSNFLLYGPVSSNTPVVINPNSTTDFMNFKWQKSFPGVTTNPTKYQIKFVAKGGNFATPLFTYTSNNSGLDSALAVGYKDISDKLTAAGYADQATPVALQWTVEATSGTFKKTADYVNDLVITREVKMFLVGGDTPASWTAENALQMIPDASNPGTFYIYVKLNAGNGGLKFLNQQQWPGGSLNSSDWGMKPGSPGDAVVDNEVNIENYGASGVYRVTFDQKNLKYYVQADHGMMGAVGGATPAGWNPPTVFTGSTTAPAYPSQGLNFMGTNKFLGFVTLASGQEWKFIDGDAWPSGGPVSQTRDYGKGSAEGVLAESNEANIATTGATGLRRIIWDGTDIKNLKYSVTDGTVFLVGNATAGGWDNSAGNALLPAMTYSGNGKWTVTTNLTVGEFKFIVTKGSWEYNYGGSAGVISEGGANLAITVNGNYTIKLDEYNRTYTVTKN</sequence>
<keyword evidence="3" id="KW-1185">Reference proteome</keyword>
<reference evidence="2 3" key="1">
    <citation type="submission" date="2020-05" db="EMBL/GenBank/DDBJ databases">
        <title>Description of Pedobacter foliorum sp. nov.</title>
        <authorList>
            <person name="Qi S."/>
            <person name="Carlier A."/>
            <person name="Cnockaert M."/>
            <person name="Vandamme P."/>
        </authorList>
    </citation>
    <scope>NUCLEOTIDE SEQUENCE [LARGE SCALE GENOMIC DNA]</scope>
    <source>
        <strain evidence="2 3">LMG 31300</strain>
    </source>
</reference>
<feature type="domain" description="SusE outer membrane protein" evidence="1">
    <location>
        <begin position="168"/>
        <end position="260"/>
    </location>
</feature>
<dbReference type="InterPro" id="IPR013784">
    <property type="entry name" value="Carb-bd-like_fold"/>
</dbReference>
<dbReference type="Gene3D" id="2.60.40.3620">
    <property type="match status" value="2"/>
</dbReference>
<accession>A0ABX2D8D9</accession>
<evidence type="ECO:0000259" key="1">
    <source>
        <dbReference type="Pfam" id="PF14292"/>
    </source>
</evidence>
<proteinExistence type="predicted"/>
<dbReference type="Pfam" id="PF14292">
    <property type="entry name" value="SusE"/>
    <property type="match status" value="2"/>
</dbReference>
<feature type="domain" description="SusE outer membrane protein" evidence="1">
    <location>
        <begin position="34"/>
        <end position="133"/>
    </location>
</feature>
<comment type="caution">
    <text evidence="2">The sequence shown here is derived from an EMBL/GenBank/DDBJ whole genome shotgun (WGS) entry which is preliminary data.</text>
</comment>
<organism evidence="2 3">
    <name type="scientific">Pedobacter boryungensis</name>
    <dbReference type="NCBI Taxonomy" id="869962"/>
    <lineage>
        <taxon>Bacteria</taxon>
        <taxon>Pseudomonadati</taxon>
        <taxon>Bacteroidota</taxon>
        <taxon>Sphingobacteriia</taxon>
        <taxon>Sphingobacteriales</taxon>
        <taxon>Sphingobacteriaceae</taxon>
        <taxon>Pedobacter</taxon>
    </lineage>
</organism>
<dbReference type="EMBL" id="JABMKV010000001">
    <property type="protein sequence ID" value="NQX30240.1"/>
    <property type="molecule type" value="Genomic_DNA"/>
</dbReference>
<dbReference type="SUPFAM" id="SSF49452">
    <property type="entry name" value="Starch-binding domain-like"/>
    <property type="match status" value="1"/>
</dbReference>
<evidence type="ECO:0000313" key="2">
    <source>
        <dbReference type="EMBL" id="NQX30240.1"/>
    </source>
</evidence>